<keyword evidence="3 5" id="KW-0690">Ribosome biogenesis</keyword>
<comment type="function">
    <text evidence="5">Involved in ribosomal large subunit assembly.</text>
</comment>
<feature type="region of interest" description="Disordered" evidence="6">
    <location>
        <begin position="153"/>
        <end position="206"/>
    </location>
</feature>
<evidence type="ECO:0000313" key="8">
    <source>
        <dbReference type="Proteomes" id="UP000275078"/>
    </source>
</evidence>
<sequence>MTTEKTQEKLPVVPELAQPMNFDLALLAAFNPNNTLESSDSATSGQALEDKLYAINRDGAQLLINQILTAIPIVSTTDGPMAILPETSVSNLPREKELPKEKAMTKWQKFAAKKGIAAKARDNRRNLVYDEEKGEWVPKWGYKGSNKALDKQWLVEVDPKKQRADGEDENPRKLNRTERLERIKKNSRQEKKNAMKAAQGGKPGRK</sequence>
<organism evidence="7 8">
    <name type="scientific">Ascobolus immersus RN42</name>
    <dbReference type="NCBI Taxonomy" id="1160509"/>
    <lineage>
        <taxon>Eukaryota</taxon>
        <taxon>Fungi</taxon>
        <taxon>Dikarya</taxon>
        <taxon>Ascomycota</taxon>
        <taxon>Pezizomycotina</taxon>
        <taxon>Pezizomycetes</taxon>
        <taxon>Pezizales</taxon>
        <taxon>Ascobolaceae</taxon>
        <taxon>Ascobolus</taxon>
    </lineage>
</organism>
<evidence type="ECO:0000256" key="1">
    <source>
        <dbReference type="ARBA" id="ARBA00004123"/>
    </source>
</evidence>
<reference evidence="7 8" key="1">
    <citation type="journal article" date="2018" name="Nat. Ecol. Evol.">
        <title>Pezizomycetes genomes reveal the molecular basis of ectomycorrhizal truffle lifestyle.</title>
        <authorList>
            <person name="Murat C."/>
            <person name="Payen T."/>
            <person name="Noel B."/>
            <person name="Kuo A."/>
            <person name="Morin E."/>
            <person name="Chen J."/>
            <person name="Kohler A."/>
            <person name="Krizsan K."/>
            <person name="Balestrini R."/>
            <person name="Da Silva C."/>
            <person name="Montanini B."/>
            <person name="Hainaut M."/>
            <person name="Levati E."/>
            <person name="Barry K.W."/>
            <person name="Belfiori B."/>
            <person name="Cichocki N."/>
            <person name="Clum A."/>
            <person name="Dockter R.B."/>
            <person name="Fauchery L."/>
            <person name="Guy J."/>
            <person name="Iotti M."/>
            <person name="Le Tacon F."/>
            <person name="Lindquist E.A."/>
            <person name="Lipzen A."/>
            <person name="Malagnac F."/>
            <person name="Mello A."/>
            <person name="Molinier V."/>
            <person name="Miyauchi S."/>
            <person name="Poulain J."/>
            <person name="Riccioni C."/>
            <person name="Rubini A."/>
            <person name="Sitrit Y."/>
            <person name="Splivallo R."/>
            <person name="Traeger S."/>
            <person name="Wang M."/>
            <person name="Zifcakova L."/>
            <person name="Wipf D."/>
            <person name="Zambonelli A."/>
            <person name="Paolocci F."/>
            <person name="Nowrousian M."/>
            <person name="Ottonello S."/>
            <person name="Baldrian P."/>
            <person name="Spatafora J.W."/>
            <person name="Henrissat B."/>
            <person name="Nagy L.G."/>
            <person name="Aury J.M."/>
            <person name="Wincker P."/>
            <person name="Grigoriev I.V."/>
            <person name="Bonfante P."/>
            <person name="Martin F.M."/>
        </authorList>
    </citation>
    <scope>NUCLEOTIDE SEQUENCE [LARGE SCALE GENOMIC DNA]</scope>
    <source>
        <strain evidence="7 8">RN42</strain>
    </source>
</reference>
<proteinExistence type="inferred from homology"/>
<evidence type="ECO:0000256" key="6">
    <source>
        <dbReference type="SAM" id="MobiDB-lite"/>
    </source>
</evidence>
<keyword evidence="4 5" id="KW-0539">Nucleus</keyword>
<evidence type="ECO:0000256" key="3">
    <source>
        <dbReference type="ARBA" id="ARBA00022517"/>
    </source>
</evidence>
<keyword evidence="8" id="KW-1185">Reference proteome</keyword>
<evidence type="ECO:0000256" key="4">
    <source>
        <dbReference type="ARBA" id="ARBA00023242"/>
    </source>
</evidence>
<evidence type="ECO:0000256" key="5">
    <source>
        <dbReference type="RuleBase" id="RU364132"/>
    </source>
</evidence>
<dbReference type="STRING" id="1160509.A0A3N4ILG2"/>
<gene>
    <name evidence="7" type="ORF">BJ508DRAFT_412390</name>
</gene>
<dbReference type="EMBL" id="ML119656">
    <property type="protein sequence ID" value="RPA84970.1"/>
    <property type="molecule type" value="Genomic_DNA"/>
</dbReference>
<dbReference type="Proteomes" id="UP000275078">
    <property type="component" value="Unassembled WGS sequence"/>
</dbReference>
<dbReference type="AlphaFoldDB" id="A0A3N4ILG2"/>
<name>A0A3N4ILG2_ASCIM</name>
<dbReference type="Pfam" id="PF04939">
    <property type="entry name" value="RRS1"/>
    <property type="match status" value="1"/>
</dbReference>
<evidence type="ECO:0000313" key="7">
    <source>
        <dbReference type="EMBL" id="RPA84970.1"/>
    </source>
</evidence>
<dbReference type="OrthoDB" id="28455at2759"/>
<evidence type="ECO:0000256" key="2">
    <source>
        <dbReference type="ARBA" id="ARBA00010077"/>
    </source>
</evidence>
<dbReference type="InterPro" id="IPR007023">
    <property type="entry name" value="Ribosom_reg"/>
</dbReference>
<protein>
    <recommendedName>
        <fullName evidence="5">Ribosome biogenesis regulatory protein</fullName>
    </recommendedName>
</protein>
<comment type="subcellular location">
    <subcellularLocation>
        <location evidence="1 5">Nucleus</location>
    </subcellularLocation>
</comment>
<feature type="compositionally biased region" description="Basic and acidic residues" evidence="6">
    <location>
        <begin position="157"/>
        <end position="193"/>
    </location>
</feature>
<dbReference type="GO" id="GO:0005634">
    <property type="term" value="C:nucleus"/>
    <property type="evidence" value="ECO:0007669"/>
    <property type="project" value="UniProtKB-SubCell"/>
</dbReference>
<dbReference type="GO" id="GO:0042254">
    <property type="term" value="P:ribosome biogenesis"/>
    <property type="evidence" value="ECO:0007669"/>
    <property type="project" value="UniProtKB-KW"/>
</dbReference>
<comment type="similarity">
    <text evidence="2 5">Belongs to the RRS1 family.</text>
</comment>
<accession>A0A3N4ILG2</accession>